<feature type="region of interest" description="Disordered" evidence="1">
    <location>
        <begin position="650"/>
        <end position="747"/>
    </location>
</feature>
<feature type="transmembrane region" description="Helical" evidence="2">
    <location>
        <begin position="344"/>
        <end position="367"/>
    </location>
</feature>
<organism evidence="3 4">
    <name type="scientific">Rhizoctonia solani</name>
    <dbReference type="NCBI Taxonomy" id="456999"/>
    <lineage>
        <taxon>Eukaryota</taxon>
        <taxon>Fungi</taxon>
        <taxon>Dikarya</taxon>
        <taxon>Basidiomycota</taxon>
        <taxon>Agaricomycotina</taxon>
        <taxon>Agaricomycetes</taxon>
        <taxon>Cantharellales</taxon>
        <taxon>Ceratobasidiaceae</taxon>
        <taxon>Rhizoctonia</taxon>
    </lineage>
</organism>
<feature type="transmembrane region" description="Helical" evidence="2">
    <location>
        <begin position="297"/>
        <end position="317"/>
    </location>
</feature>
<feature type="transmembrane region" description="Helical" evidence="2">
    <location>
        <begin position="387"/>
        <end position="409"/>
    </location>
</feature>
<feature type="transmembrane region" description="Helical" evidence="2">
    <location>
        <begin position="158"/>
        <end position="177"/>
    </location>
</feature>
<dbReference type="PANTHER" id="PTHR38645:SF1">
    <property type="entry name" value="YALI0F12243P"/>
    <property type="match status" value="1"/>
</dbReference>
<feature type="compositionally biased region" description="Low complexity" evidence="1">
    <location>
        <begin position="204"/>
        <end position="224"/>
    </location>
</feature>
<dbReference type="PANTHER" id="PTHR38645">
    <property type="entry name" value="CHROMOSOME 9, WHOLE GENOME SHOTGUN SEQUENCE"/>
    <property type="match status" value="1"/>
</dbReference>
<proteinExistence type="predicted"/>
<feature type="transmembrane region" description="Helical" evidence="2">
    <location>
        <begin position="82"/>
        <end position="106"/>
    </location>
</feature>
<feature type="compositionally biased region" description="Basic and acidic residues" evidence="1">
    <location>
        <begin position="411"/>
        <end position="429"/>
    </location>
</feature>
<reference evidence="3" key="1">
    <citation type="submission" date="2021-01" db="EMBL/GenBank/DDBJ databases">
        <authorList>
            <person name="Kaushik A."/>
        </authorList>
    </citation>
    <scope>NUCLEOTIDE SEQUENCE</scope>
    <source>
        <strain evidence="3">AG3-T5</strain>
    </source>
</reference>
<feature type="region of interest" description="Disordered" evidence="1">
    <location>
        <begin position="186"/>
        <end position="238"/>
    </location>
</feature>
<comment type="caution">
    <text evidence="3">The sequence shown here is derived from an EMBL/GenBank/DDBJ whole genome shotgun (WGS) entry which is preliminary data.</text>
</comment>
<name>A0A8H3B583_9AGAM</name>
<gene>
    <name evidence="3" type="ORF">RDB_LOCUS118536</name>
</gene>
<accession>A0A8H3B583</accession>
<dbReference type="EMBL" id="CAJMWW010000123">
    <property type="protein sequence ID" value="CAE6448094.1"/>
    <property type="molecule type" value="Genomic_DNA"/>
</dbReference>
<dbReference type="Proteomes" id="UP000663841">
    <property type="component" value="Unassembled WGS sequence"/>
</dbReference>
<evidence type="ECO:0000256" key="2">
    <source>
        <dbReference type="SAM" id="Phobius"/>
    </source>
</evidence>
<evidence type="ECO:0000313" key="4">
    <source>
        <dbReference type="Proteomes" id="UP000663841"/>
    </source>
</evidence>
<evidence type="ECO:0000313" key="3">
    <source>
        <dbReference type="EMBL" id="CAE6448094.1"/>
    </source>
</evidence>
<feature type="compositionally biased region" description="Basic and acidic residues" evidence="1">
    <location>
        <begin position="715"/>
        <end position="724"/>
    </location>
</feature>
<feature type="region of interest" description="Disordered" evidence="1">
    <location>
        <begin position="411"/>
        <end position="444"/>
    </location>
</feature>
<keyword evidence="2" id="KW-1133">Transmembrane helix</keyword>
<dbReference type="AlphaFoldDB" id="A0A8H3B583"/>
<evidence type="ECO:0000256" key="1">
    <source>
        <dbReference type="SAM" id="MobiDB-lite"/>
    </source>
</evidence>
<protein>
    <submittedName>
        <fullName evidence="3">Uncharacterized protein</fullName>
    </submittedName>
</protein>
<keyword evidence="2" id="KW-0812">Transmembrane</keyword>
<sequence>MILSTLWPKLALEASLPNLCTSIYFLVAALAEAKSGKLSILDIYVLTVYSHFQAEKVNLHQIWAIFVESETRIRRPKLRHRLTRAVGLILWITHSILWSVWLRVIYSRPESRPESSESDSVDTEYSPCQNFTIVNLDYNTYFIEIEGGLREVTFDPSYLSDILQIGTLLLIGFLWVYRTSNRAVNKSTQKASRGRDSDSGCGRSTNQDSSNNDNNNGDNANSSNRNEDERNNGAERQRVDIRQGVLRAKMIVLAVTSSFQENRYQEATPSIVSGYLINLFFGMATSPISPIKKFIPIHPILIAMIFFPASHLLPSLFRFLHQTLLRPLAPSVQLQHRGLLADRILLNFVNPLTTTSVAIVSIAIFAMEKTIAANNIPIETNTWAFGQITALCPTIVAVIASLGSLAMNWREERKEKQKEEPESAQRTDLESGGGPVPTGHADSEAGEGIELTNLERTGNQVQIRLRPGLRPMIQRIGERKKPRAQSSMRAKAENIHVFTVLVGDGTRMWRGNGKMWRIGVFVLSRDPALSFSPQPPPRLLVTMDSLSLLRESLPNAKLETAEREMSLDFKAAAQSLATLFKSSKQTVKHAHDAGYAACLQDMLQIIQSGVSEDTGVGVARVMDWAEGQLDRYGEGQEFEKVDDVIAGLPRRQVRDANSPRRASSSTLPDLPLFDTTASKRRHGAITSVENRRRSRAGPLPGERDIRTPRKVKRVGPGERERVTDAMEFDDDGGRDRKRSKTNSTPPS</sequence>
<feature type="transmembrane region" description="Helical" evidence="2">
    <location>
        <begin position="272"/>
        <end position="291"/>
    </location>
</feature>
<feature type="compositionally biased region" description="Basic and acidic residues" evidence="1">
    <location>
        <begin position="225"/>
        <end position="238"/>
    </location>
</feature>
<keyword evidence="2" id="KW-0472">Membrane</keyword>